<evidence type="ECO:0000313" key="3">
    <source>
        <dbReference type="Proteomes" id="UP000254849"/>
    </source>
</evidence>
<dbReference type="PANTHER" id="PTHR30419:SF2">
    <property type="entry name" value="LYSR FAMILY TRANSCRIPTIONAL REGULATOR"/>
    <property type="match status" value="1"/>
</dbReference>
<organism evidence="2 3">
    <name type="scientific">Cronobacter universalis NCTC 9529</name>
    <dbReference type="NCBI Taxonomy" id="1074000"/>
    <lineage>
        <taxon>Bacteria</taxon>
        <taxon>Pseudomonadati</taxon>
        <taxon>Pseudomonadota</taxon>
        <taxon>Gammaproteobacteria</taxon>
        <taxon>Enterobacterales</taxon>
        <taxon>Enterobacteriaceae</taxon>
        <taxon>Cronobacter</taxon>
    </lineage>
</organism>
<protein>
    <submittedName>
        <fullName evidence="2">Gcv operon activator</fullName>
    </submittedName>
</protein>
<dbReference type="Pfam" id="PF00126">
    <property type="entry name" value="HTH_1"/>
    <property type="match status" value="1"/>
</dbReference>
<dbReference type="Proteomes" id="UP000254849">
    <property type="component" value="Unassembled WGS sequence"/>
</dbReference>
<dbReference type="InterPro" id="IPR000847">
    <property type="entry name" value="LysR_HTH_N"/>
</dbReference>
<evidence type="ECO:0000259" key="1">
    <source>
        <dbReference type="PROSITE" id="PS50931"/>
    </source>
</evidence>
<sequence length="290" mass="31821">MGWHMDIKVLRNLLKTAQMGSLTCAAEEANLTIQALAAQLNKAEEYFGFKIFNRNNKGVVLTPEGTHLLPYIMNVVKTSEHLRLKAEQLKKSTTTPIRIALNSTFSVDTNKKIINFMIDKLSDYSVIFSTSESPENLVKIAKDETDIAVVLGGNVPPGFYSIKLTGLHIKVIAACSAENAATATTLVQPLAECPYSASFDKFTALHKPLLQETSVIFSGSELITVSLMKSFSSIGIISQELAQSNGLNILPGFEDVLDVHLIMKEPILTEHDLESFYNNVVHLPEIPLTA</sequence>
<keyword evidence="3" id="KW-1185">Reference proteome</keyword>
<dbReference type="InterPro" id="IPR036388">
    <property type="entry name" value="WH-like_DNA-bd_sf"/>
</dbReference>
<dbReference type="PANTHER" id="PTHR30419">
    <property type="entry name" value="HTH-TYPE TRANSCRIPTIONAL REGULATOR YBHD"/>
    <property type="match status" value="1"/>
</dbReference>
<reference evidence="2 3" key="1">
    <citation type="submission" date="2018-06" db="EMBL/GenBank/DDBJ databases">
        <authorList>
            <consortium name="Pathogen Informatics"/>
            <person name="Doyle S."/>
        </authorList>
    </citation>
    <scope>NUCLEOTIDE SEQUENCE [LARGE SCALE GENOMIC DNA]</scope>
    <source>
        <strain evidence="3">NCTC 9529</strain>
    </source>
</reference>
<dbReference type="InterPro" id="IPR036390">
    <property type="entry name" value="WH_DNA-bd_sf"/>
</dbReference>
<dbReference type="EMBL" id="UFYH01000001">
    <property type="protein sequence ID" value="STD17221.1"/>
    <property type="molecule type" value="Genomic_DNA"/>
</dbReference>
<accession>A0ABY1W8H7</accession>
<dbReference type="InterPro" id="IPR050950">
    <property type="entry name" value="HTH-type_LysR_regulators"/>
</dbReference>
<comment type="caution">
    <text evidence="2">The sequence shown here is derived from an EMBL/GenBank/DDBJ whole genome shotgun (WGS) entry which is preliminary data.</text>
</comment>
<dbReference type="SUPFAM" id="SSF46785">
    <property type="entry name" value="Winged helix' DNA-binding domain"/>
    <property type="match status" value="1"/>
</dbReference>
<feature type="domain" description="HTH lysR-type" evidence="1">
    <location>
        <begin position="5"/>
        <end position="62"/>
    </location>
</feature>
<gene>
    <name evidence="2" type="primary">gcvA_5</name>
    <name evidence="2" type="ORF">NCTC9529_04082</name>
</gene>
<evidence type="ECO:0000313" key="2">
    <source>
        <dbReference type="EMBL" id="STD17221.1"/>
    </source>
</evidence>
<name>A0ABY1W8H7_9ENTR</name>
<dbReference type="Gene3D" id="1.10.10.10">
    <property type="entry name" value="Winged helix-like DNA-binding domain superfamily/Winged helix DNA-binding domain"/>
    <property type="match status" value="1"/>
</dbReference>
<dbReference type="PROSITE" id="PS50931">
    <property type="entry name" value="HTH_LYSR"/>
    <property type="match status" value="1"/>
</dbReference>
<proteinExistence type="predicted"/>